<organism evidence="4 5">
    <name type="scientific">Hyaloscypha variabilis (strain UAMH 11265 / GT02V1 / F)</name>
    <name type="common">Meliniomyces variabilis</name>
    <dbReference type="NCBI Taxonomy" id="1149755"/>
    <lineage>
        <taxon>Eukaryota</taxon>
        <taxon>Fungi</taxon>
        <taxon>Dikarya</taxon>
        <taxon>Ascomycota</taxon>
        <taxon>Pezizomycotina</taxon>
        <taxon>Leotiomycetes</taxon>
        <taxon>Helotiales</taxon>
        <taxon>Hyaloscyphaceae</taxon>
        <taxon>Hyaloscypha</taxon>
        <taxon>Hyaloscypha variabilis</taxon>
    </lineage>
</organism>
<dbReference type="PRINTS" id="PR00081">
    <property type="entry name" value="GDHRDH"/>
</dbReference>
<keyword evidence="2" id="KW-0521">NADP</keyword>
<evidence type="ECO:0000256" key="3">
    <source>
        <dbReference type="ARBA" id="ARBA00023002"/>
    </source>
</evidence>
<gene>
    <name evidence="4" type="ORF">L207DRAFT_590291</name>
</gene>
<dbReference type="PANTHER" id="PTHR24320:SF252">
    <property type="entry name" value="DEHYDROGENASE_REDUCTASE FAMILY PROTEIN, PUTATIVE (AFU_ORTHOLOGUE AFUA_3G08550)-RELATED"/>
    <property type="match status" value="1"/>
</dbReference>
<comment type="similarity">
    <text evidence="1">Belongs to the short-chain dehydrogenases/reductases (SDR) family.</text>
</comment>
<dbReference type="SUPFAM" id="SSF51735">
    <property type="entry name" value="NAD(P)-binding Rossmann-fold domains"/>
    <property type="match status" value="1"/>
</dbReference>
<proteinExistence type="inferred from homology"/>
<dbReference type="Gene3D" id="3.40.50.720">
    <property type="entry name" value="NAD(P)-binding Rossmann-like Domain"/>
    <property type="match status" value="1"/>
</dbReference>
<sequence length="331" mass="36516">MSIFSQPKLHPLPAGINLSGRFAIITGASSGLGLEAARQLLILKISTVILAVRNPSKAETCISSLRTDPEIKKNNPQAEIKTMKVDMDDPHSVVKFTETVIAEVPRVDYLILNAGFAPFKFETSPSGHESSIQVNYLSNVLLLAKILPHLEASAEKTGQPSRISWVGSRRHESPSWASKKPVKKDESILKYMDDPKNFDFTTKYGDSKTLCAMFLYQLALKLNTEKIIFNMMCPGMVTTAMGSDMPLPIRIYISVLRAIKSRPVEEGAWVLLHAALVADSSTHGRFLTDMDATPKAPYLASAAGQEFSKKLWNETMDDVKQYTSLPPAFIS</sequence>
<dbReference type="PANTHER" id="PTHR24320">
    <property type="entry name" value="RETINOL DEHYDROGENASE"/>
    <property type="match status" value="1"/>
</dbReference>
<dbReference type="Pfam" id="PF00106">
    <property type="entry name" value="adh_short"/>
    <property type="match status" value="1"/>
</dbReference>
<dbReference type="GO" id="GO:0016491">
    <property type="term" value="F:oxidoreductase activity"/>
    <property type="evidence" value="ECO:0007669"/>
    <property type="project" value="UniProtKB-KW"/>
</dbReference>
<accession>A0A2J6R251</accession>
<keyword evidence="3" id="KW-0560">Oxidoreductase</keyword>
<dbReference type="AlphaFoldDB" id="A0A2J6R251"/>
<evidence type="ECO:0000313" key="5">
    <source>
        <dbReference type="Proteomes" id="UP000235786"/>
    </source>
</evidence>
<dbReference type="EMBL" id="KZ613958">
    <property type="protein sequence ID" value="PMD32592.1"/>
    <property type="molecule type" value="Genomic_DNA"/>
</dbReference>
<dbReference type="STRING" id="1149755.A0A2J6R251"/>
<evidence type="ECO:0000256" key="1">
    <source>
        <dbReference type="ARBA" id="ARBA00006484"/>
    </source>
</evidence>
<dbReference type="InterPro" id="IPR002347">
    <property type="entry name" value="SDR_fam"/>
</dbReference>
<name>A0A2J6R251_HYAVF</name>
<protein>
    <submittedName>
        <fullName evidence="4">Short-chain dehydrogenase/reductase family protein</fullName>
    </submittedName>
</protein>
<dbReference type="OrthoDB" id="542013at2759"/>
<dbReference type="Proteomes" id="UP000235786">
    <property type="component" value="Unassembled WGS sequence"/>
</dbReference>
<dbReference type="InterPro" id="IPR036291">
    <property type="entry name" value="NAD(P)-bd_dom_sf"/>
</dbReference>
<reference evidence="4 5" key="1">
    <citation type="submission" date="2016-04" db="EMBL/GenBank/DDBJ databases">
        <title>A degradative enzymes factory behind the ericoid mycorrhizal symbiosis.</title>
        <authorList>
            <consortium name="DOE Joint Genome Institute"/>
            <person name="Martino E."/>
            <person name="Morin E."/>
            <person name="Grelet G."/>
            <person name="Kuo A."/>
            <person name="Kohler A."/>
            <person name="Daghino S."/>
            <person name="Barry K."/>
            <person name="Choi C."/>
            <person name="Cichocki N."/>
            <person name="Clum A."/>
            <person name="Copeland A."/>
            <person name="Hainaut M."/>
            <person name="Haridas S."/>
            <person name="Labutti K."/>
            <person name="Lindquist E."/>
            <person name="Lipzen A."/>
            <person name="Khouja H.-R."/>
            <person name="Murat C."/>
            <person name="Ohm R."/>
            <person name="Olson A."/>
            <person name="Spatafora J."/>
            <person name="Veneault-Fourrey C."/>
            <person name="Henrissat B."/>
            <person name="Grigoriev I."/>
            <person name="Martin F."/>
            <person name="Perotto S."/>
        </authorList>
    </citation>
    <scope>NUCLEOTIDE SEQUENCE [LARGE SCALE GENOMIC DNA]</scope>
    <source>
        <strain evidence="4 5">F</strain>
    </source>
</reference>
<keyword evidence="5" id="KW-1185">Reference proteome</keyword>
<evidence type="ECO:0000256" key="2">
    <source>
        <dbReference type="ARBA" id="ARBA00022857"/>
    </source>
</evidence>
<evidence type="ECO:0000313" key="4">
    <source>
        <dbReference type="EMBL" id="PMD32592.1"/>
    </source>
</evidence>